<comment type="catalytic activity">
    <reaction evidence="7">
        <text>L-cysteinyl-[prolipoprotein] + a 1,2-diacyl-sn-glycero-3-phospho-(1'-sn-glycerol) = an S-1,2-diacyl-sn-glyceryl-L-cysteinyl-[prolipoprotein] + sn-glycerol 1-phosphate + H(+)</text>
        <dbReference type="Rhea" id="RHEA:56712"/>
        <dbReference type="Rhea" id="RHEA-COMP:14679"/>
        <dbReference type="Rhea" id="RHEA-COMP:14680"/>
        <dbReference type="ChEBI" id="CHEBI:15378"/>
        <dbReference type="ChEBI" id="CHEBI:29950"/>
        <dbReference type="ChEBI" id="CHEBI:57685"/>
        <dbReference type="ChEBI" id="CHEBI:64716"/>
        <dbReference type="ChEBI" id="CHEBI:140658"/>
        <dbReference type="EC" id="2.5.1.145"/>
    </reaction>
</comment>
<organism evidence="9 10">
    <name type="scientific">Adlercreutzia shanghongiae</name>
    <dbReference type="NCBI Taxonomy" id="3111773"/>
    <lineage>
        <taxon>Bacteria</taxon>
        <taxon>Bacillati</taxon>
        <taxon>Actinomycetota</taxon>
        <taxon>Coriobacteriia</taxon>
        <taxon>Eggerthellales</taxon>
        <taxon>Eggerthellaceae</taxon>
        <taxon>Adlercreutzia</taxon>
    </lineage>
</organism>
<keyword evidence="6 7" id="KW-0472">Membrane</keyword>
<evidence type="ECO:0000256" key="1">
    <source>
        <dbReference type="ARBA" id="ARBA00007150"/>
    </source>
</evidence>
<feature type="transmembrane region" description="Helical" evidence="7">
    <location>
        <begin position="55"/>
        <end position="78"/>
    </location>
</feature>
<evidence type="ECO:0000256" key="4">
    <source>
        <dbReference type="ARBA" id="ARBA00022692"/>
    </source>
</evidence>
<evidence type="ECO:0000256" key="3">
    <source>
        <dbReference type="ARBA" id="ARBA00022679"/>
    </source>
</evidence>
<feature type="region of interest" description="Disordered" evidence="8">
    <location>
        <begin position="265"/>
        <end position="299"/>
    </location>
</feature>
<dbReference type="EMBL" id="JAYMFH010000015">
    <property type="protein sequence ID" value="MEC4295560.1"/>
    <property type="molecule type" value="Genomic_DNA"/>
</dbReference>
<reference evidence="9 10" key="1">
    <citation type="submission" date="2024-01" db="EMBL/GenBank/DDBJ databases">
        <title>novel species in genus Adlercreutzia.</title>
        <authorList>
            <person name="Liu X."/>
        </authorList>
    </citation>
    <scope>NUCLEOTIDE SEQUENCE [LARGE SCALE GENOMIC DNA]</scope>
    <source>
        <strain evidence="9 10">R22</strain>
    </source>
</reference>
<evidence type="ECO:0000256" key="5">
    <source>
        <dbReference type="ARBA" id="ARBA00022989"/>
    </source>
</evidence>
<feature type="transmembrane region" description="Helical" evidence="7">
    <location>
        <begin position="244"/>
        <end position="261"/>
    </location>
</feature>
<evidence type="ECO:0000256" key="7">
    <source>
        <dbReference type="HAMAP-Rule" id="MF_01147"/>
    </source>
</evidence>
<dbReference type="GO" id="GO:0008961">
    <property type="term" value="F:phosphatidylglycerol-prolipoprotein diacylglyceryl transferase activity"/>
    <property type="evidence" value="ECO:0007669"/>
    <property type="project" value="UniProtKB-EC"/>
</dbReference>
<dbReference type="NCBIfam" id="TIGR00544">
    <property type="entry name" value="lgt"/>
    <property type="match status" value="1"/>
</dbReference>
<feature type="transmembrane region" description="Helical" evidence="7">
    <location>
        <begin position="122"/>
        <end position="140"/>
    </location>
</feature>
<dbReference type="PROSITE" id="PS01311">
    <property type="entry name" value="LGT"/>
    <property type="match status" value="1"/>
</dbReference>
<feature type="binding site" evidence="7">
    <location>
        <position position="141"/>
    </location>
    <ligand>
        <name>a 1,2-diacyl-sn-glycero-3-phospho-(1'-sn-glycerol)</name>
        <dbReference type="ChEBI" id="CHEBI:64716"/>
    </ligand>
</feature>
<evidence type="ECO:0000256" key="2">
    <source>
        <dbReference type="ARBA" id="ARBA00022475"/>
    </source>
</evidence>
<accession>A0ABU6J0D9</accession>
<comment type="function">
    <text evidence="7">Catalyzes the transfer of the diacylglyceryl group from phosphatidylglycerol to the sulfhydryl group of the N-terminal cysteine of a prolipoprotein, the first step in the formation of mature lipoproteins.</text>
</comment>
<keyword evidence="10" id="KW-1185">Reference proteome</keyword>
<name>A0ABU6J0D9_9ACTN</name>
<keyword evidence="4 7" id="KW-0812">Transmembrane</keyword>
<comment type="subcellular location">
    <subcellularLocation>
        <location evidence="7">Cell membrane</location>
        <topology evidence="7">Multi-pass membrane protein</topology>
    </subcellularLocation>
</comment>
<keyword evidence="2 7" id="KW-1003">Cell membrane</keyword>
<dbReference type="HAMAP" id="MF_01147">
    <property type="entry name" value="Lgt"/>
    <property type="match status" value="1"/>
</dbReference>
<dbReference type="EC" id="2.5.1.145" evidence="7"/>
<dbReference type="Proteomes" id="UP001343724">
    <property type="component" value="Unassembled WGS sequence"/>
</dbReference>
<comment type="pathway">
    <text evidence="7">Protein modification; lipoprotein biosynthesis (diacylglyceryl transfer).</text>
</comment>
<protein>
    <recommendedName>
        <fullName evidence="7">Phosphatidylglycerol--prolipoprotein diacylglyceryl transferase</fullName>
        <ecNumber evidence="7">2.5.1.145</ecNumber>
    </recommendedName>
</protein>
<evidence type="ECO:0000313" key="10">
    <source>
        <dbReference type="Proteomes" id="UP001343724"/>
    </source>
</evidence>
<dbReference type="PANTHER" id="PTHR30589">
    <property type="entry name" value="PROLIPOPROTEIN DIACYLGLYCERYL TRANSFERASE"/>
    <property type="match status" value="1"/>
</dbReference>
<evidence type="ECO:0000313" key="9">
    <source>
        <dbReference type="EMBL" id="MEC4295560.1"/>
    </source>
</evidence>
<sequence>MLNEIYQGLDPIAFSLGPLVVRWYGLAYVAGFVCAAAIVYFVARRWKLGVSEDNLLTLMVCAIVGVVLGARIGYVLFYGDGYYFAHPLEIFAFNQGGMSFHGGMVGLLIGGAVAAHMTRIPFLTLADLGSIAAPVGLFFGRCANFVNGELWGAPTDGPLGVVFGGAAGMMPRHPSQLYEAVLEGLVIFCVLYALSRRVPPRPQGTFVGWFMVLYGVFRFLIEFVREPDVQLGYLWGGWLTMGQVLSAPLIVAGVALLVYAAKTRKPQQGPSLAGTAGFDAPSGGASASEADDDASHKAE</sequence>
<keyword evidence="3 7" id="KW-0808">Transferase</keyword>
<dbReference type="RefSeq" id="WP_326455001.1">
    <property type="nucleotide sequence ID" value="NZ_JAYMFH010000015.1"/>
</dbReference>
<feature type="transmembrane region" description="Helical" evidence="7">
    <location>
        <begin position="177"/>
        <end position="194"/>
    </location>
</feature>
<comment type="caution">
    <text evidence="9">The sequence shown here is derived from an EMBL/GenBank/DDBJ whole genome shotgun (WGS) entry which is preliminary data.</text>
</comment>
<comment type="similarity">
    <text evidence="1 7">Belongs to the Lgt family.</text>
</comment>
<evidence type="ECO:0000256" key="8">
    <source>
        <dbReference type="SAM" id="MobiDB-lite"/>
    </source>
</evidence>
<feature type="compositionally biased region" description="Low complexity" evidence="8">
    <location>
        <begin position="279"/>
        <end position="288"/>
    </location>
</feature>
<keyword evidence="5 7" id="KW-1133">Transmembrane helix</keyword>
<dbReference type="PANTHER" id="PTHR30589:SF0">
    <property type="entry name" value="PHOSPHATIDYLGLYCEROL--PROLIPOPROTEIN DIACYLGLYCERYL TRANSFERASE"/>
    <property type="match status" value="1"/>
</dbReference>
<gene>
    <name evidence="7 9" type="primary">lgt</name>
    <name evidence="9" type="ORF">VJ920_09575</name>
</gene>
<feature type="transmembrane region" description="Helical" evidence="7">
    <location>
        <begin position="98"/>
        <end position="115"/>
    </location>
</feature>
<proteinExistence type="inferred from homology"/>
<dbReference type="Pfam" id="PF01790">
    <property type="entry name" value="LGT"/>
    <property type="match status" value="1"/>
</dbReference>
<evidence type="ECO:0000256" key="6">
    <source>
        <dbReference type="ARBA" id="ARBA00023136"/>
    </source>
</evidence>
<feature type="transmembrane region" description="Helical" evidence="7">
    <location>
        <begin position="206"/>
        <end position="224"/>
    </location>
</feature>
<dbReference type="InterPro" id="IPR001640">
    <property type="entry name" value="Lgt"/>
</dbReference>
<feature type="transmembrane region" description="Helical" evidence="7">
    <location>
        <begin position="23"/>
        <end position="43"/>
    </location>
</feature>